<keyword evidence="2 4" id="KW-0819">tRNA processing</keyword>
<dbReference type="PANTHER" id="PTHR11142:SF0">
    <property type="entry name" value="TRNA PSEUDOURIDINE SYNTHASE-LIKE 1"/>
    <property type="match status" value="1"/>
</dbReference>
<reference evidence="6 7" key="1">
    <citation type="journal article" date="2012" name="Nucleic Acids Res.">
        <title>Sequencing of the smallest Apicomplexan genome from the human pathogen Babesia microti.</title>
        <authorList>
            <person name="Cornillot E."/>
            <person name="Hadj-Kaddour K."/>
            <person name="Dassouli A."/>
            <person name="Noel B."/>
            <person name="Ranwez V."/>
            <person name="Vacherie B."/>
            <person name="Augagneur Y."/>
            <person name="Bres V."/>
            <person name="Duclos A."/>
            <person name="Randazzo S."/>
            <person name="Carcy B."/>
            <person name="Debierre-Grockiego F."/>
            <person name="Delbecq S."/>
            <person name="Moubri-Menage K."/>
            <person name="Shams-Eldin H."/>
            <person name="Usmani-Brown S."/>
            <person name="Bringaud F."/>
            <person name="Wincker P."/>
            <person name="Vivares C.P."/>
            <person name="Schwarz R.T."/>
            <person name="Schetters T.P."/>
            <person name="Krause P.J."/>
            <person name="Gorenflot A."/>
            <person name="Berry V."/>
            <person name="Barbe V."/>
            <person name="Ben Mamoun C."/>
        </authorList>
    </citation>
    <scope>NUCLEOTIDE SEQUENCE [LARGE SCALE GENOMIC DNA]</scope>
    <source>
        <strain evidence="6 7">RI</strain>
    </source>
</reference>
<dbReference type="Gene3D" id="3.30.70.580">
    <property type="entry name" value="Pseudouridine synthase I, catalytic domain, N-terminal subdomain"/>
    <property type="match status" value="1"/>
</dbReference>
<evidence type="ECO:0000256" key="3">
    <source>
        <dbReference type="ARBA" id="ARBA00023235"/>
    </source>
</evidence>
<dbReference type="AlphaFoldDB" id="A0A1N6LY62"/>
<evidence type="ECO:0000259" key="5">
    <source>
        <dbReference type="Pfam" id="PF01416"/>
    </source>
</evidence>
<dbReference type="HAMAP" id="MF_00171">
    <property type="entry name" value="TruA"/>
    <property type="match status" value="1"/>
</dbReference>
<evidence type="ECO:0000313" key="6">
    <source>
        <dbReference type="EMBL" id="SIO73807.1"/>
    </source>
</evidence>
<dbReference type="Pfam" id="PF01416">
    <property type="entry name" value="PseudoU_synth_1"/>
    <property type="match status" value="1"/>
</dbReference>
<dbReference type="RefSeq" id="XP_021337866.1">
    <property type="nucleotide sequence ID" value="XM_021482683.1"/>
</dbReference>
<gene>
    <name evidence="6" type="ORF">BmR1_04g08350</name>
</gene>
<evidence type="ECO:0000313" key="7">
    <source>
        <dbReference type="Proteomes" id="UP000002899"/>
    </source>
</evidence>
<feature type="domain" description="Pseudouridine synthase I TruA alpha/beta" evidence="5">
    <location>
        <begin position="213"/>
        <end position="317"/>
    </location>
</feature>
<protein>
    <recommendedName>
        <fullName evidence="4">tRNA pseudouridine synthase</fullName>
        <ecNumber evidence="4">5.4.99.12</ecNumber>
    </recommendedName>
</protein>
<accession>A0A1N6LY62</accession>
<evidence type="ECO:0000256" key="2">
    <source>
        <dbReference type="ARBA" id="ARBA00022694"/>
    </source>
</evidence>
<dbReference type="Proteomes" id="UP000002899">
    <property type="component" value="Chromosome IV"/>
</dbReference>
<organism evidence="6 7">
    <name type="scientific">Babesia microti (strain RI)</name>
    <dbReference type="NCBI Taxonomy" id="1133968"/>
    <lineage>
        <taxon>Eukaryota</taxon>
        <taxon>Sar</taxon>
        <taxon>Alveolata</taxon>
        <taxon>Apicomplexa</taxon>
        <taxon>Aconoidasida</taxon>
        <taxon>Piroplasmida</taxon>
        <taxon>Babesiidae</taxon>
        <taxon>Babesia</taxon>
    </lineage>
</organism>
<dbReference type="GO" id="GO:0160147">
    <property type="term" value="F:tRNA pseudouridine(38-40) synthase activity"/>
    <property type="evidence" value="ECO:0007669"/>
    <property type="project" value="UniProtKB-EC"/>
</dbReference>
<dbReference type="InterPro" id="IPR020097">
    <property type="entry name" value="PsdUridine_synth_TruA_a/b_dom"/>
</dbReference>
<dbReference type="Gene3D" id="3.30.70.660">
    <property type="entry name" value="Pseudouridine synthase I, catalytic domain, C-terminal subdomain"/>
    <property type="match status" value="1"/>
</dbReference>
<comment type="catalytic activity">
    <reaction evidence="4">
        <text>uridine(38/39/40) in tRNA = pseudouridine(38/39/40) in tRNA</text>
        <dbReference type="Rhea" id="RHEA:22376"/>
        <dbReference type="Rhea" id="RHEA-COMP:10085"/>
        <dbReference type="Rhea" id="RHEA-COMP:10087"/>
        <dbReference type="ChEBI" id="CHEBI:65314"/>
        <dbReference type="ChEBI" id="CHEBI:65315"/>
        <dbReference type="EC" id="5.4.99.12"/>
    </reaction>
</comment>
<keyword evidence="3 4" id="KW-0413">Isomerase</keyword>
<dbReference type="PANTHER" id="PTHR11142">
    <property type="entry name" value="PSEUDOURIDYLATE SYNTHASE"/>
    <property type="match status" value="1"/>
</dbReference>
<comment type="similarity">
    <text evidence="1 4">Belongs to the tRNA pseudouridine synthase TruA family.</text>
</comment>
<evidence type="ECO:0000256" key="4">
    <source>
        <dbReference type="RuleBase" id="RU003792"/>
    </source>
</evidence>
<proteinExistence type="inferred from homology"/>
<dbReference type="KEGG" id="bmic:BmR1_04g08350"/>
<dbReference type="InterPro" id="IPR020103">
    <property type="entry name" value="PsdUridine_synth_cat_dom_sf"/>
</dbReference>
<dbReference type="InterPro" id="IPR020095">
    <property type="entry name" value="PsdUridine_synth_TruA_C"/>
</dbReference>
<evidence type="ECO:0000256" key="1">
    <source>
        <dbReference type="ARBA" id="ARBA00009375"/>
    </source>
</evidence>
<dbReference type="GO" id="GO:0031119">
    <property type="term" value="P:tRNA pseudouridine synthesis"/>
    <property type="evidence" value="ECO:0007669"/>
    <property type="project" value="TreeGrafter"/>
</dbReference>
<dbReference type="InterPro" id="IPR020094">
    <property type="entry name" value="TruA/RsuA/RluB/E/F_N"/>
</dbReference>
<dbReference type="EC" id="5.4.99.12" evidence="4"/>
<dbReference type="OrthoDB" id="271910at2759"/>
<dbReference type="GeneID" id="24426304"/>
<dbReference type="VEuPathDB" id="PiroplasmaDB:BmR1_04g08350"/>
<dbReference type="GO" id="GO:0003723">
    <property type="term" value="F:RNA binding"/>
    <property type="evidence" value="ECO:0007669"/>
    <property type="project" value="InterPro"/>
</dbReference>
<dbReference type="EMBL" id="LN871599">
    <property type="protein sequence ID" value="SIO73807.1"/>
    <property type="molecule type" value="Genomic_DNA"/>
</dbReference>
<sequence>MEYMPKEGVLGGIMAPLTNLLLVVSYDGTRFNGWNGMPLCSSIPNRGLDSVANCLLKPLLALHGFDASSKYLDYGFSGGPAGEGGAQSPEAKIMNFSLVGASRTDKGVHAQGMVCQYRSFTRFPPLDGDLMQIYTRMNRMIPPSIRINAMLHVNDPKFMVRFDNIGKIYTYRFSVGPANPFNRHYCWQLNSDLALIKRDTMNIKFDPEKAETALNSFLGRHDFTNFRNVYRGNEKNRPVDPFCTIESAELAKDESCYMLLIRGDRFLYKMVRHIVAHVVYTALGLLPEGYIGQLLRGGPKNRHVEPAPSHGLELSRVVLPKDVELAIRHSSASLSRNINKIT</sequence>
<dbReference type="InterPro" id="IPR001406">
    <property type="entry name" value="PsdUridine_synth_TruA"/>
</dbReference>
<keyword evidence="7" id="KW-1185">Reference proteome</keyword>
<reference evidence="6 7" key="2">
    <citation type="journal article" date="2013" name="PLoS ONE">
        <title>Whole genome mapping and re-organization of the nuclear and mitochondrial genomes of Babesia microti isolates.</title>
        <authorList>
            <person name="Cornillot E."/>
            <person name="Dassouli A."/>
            <person name="Garg A."/>
            <person name="Pachikara N."/>
            <person name="Randazzo S."/>
            <person name="Depoix D."/>
            <person name="Carcy B."/>
            <person name="Delbecq S."/>
            <person name="Frutos R."/>
            <person name="Silva J.C."/>
            <person name="Sutton R."/>
            <person name="Krause P.J."/>
            <person name="Mamoun C.B."/>
        </authorList>
    </citation>
    <scope>NUCLEOTIDE SEQUENCE [LARGE SCALE GENOMIC DNA]</scope>
    <source>
        <strain evidence="6 7">RI</strain>
    </source>
</reference>
<dbReference type="SUPFAM" id="SSF55120">
    <property type="entry name" value="Pseudouridine synthase"/>
    <property type="match status" value="1"/>
</dbReference>
<name>A0A1N6LY62_BABMR</name>
<reference evidence="6 7" key="3">
    <citation type="journal article" date="2016" name="Sci. Rep.">
        <title>Genome-wide diversity and gene expression profiling of Babesia microti isolates identify polymorphic genes that mediate host-pathogen interactions.</title>
        <authorList>
            <person name="Silva J.C."/>
            <person name="Cornillot E."/>
            <person name="McCracken C."/>
            <person name="Usmani-Brown S."/>
            <person name="Dwivedi A."/>
            <person name="Ifeonu O.O."/>
            <person name="Crabtree J."/>
            <person name="Gotia H.T."/>
            <person name="Virji A.Z."/>
            <person name="Reynes C."/>
            <person name="Colinge J."/>
            <person name="Kumar V."/>
            <person name="Lawres L."/>
            <person name="Pazzi J.E."/>
            <person name="Pablo J.V."/>
            <person name="Hung C."/>
            <person name="Brancato J."/>
            <person name="Kumari P."/>
            <person name="Orvis J."/>
            <person name="Tretina K."/>
            <person name="Chibucos M."/>
            <person name="Ott S."/>
            <person name="Sadzewicz L."/>
            <person name="Sengamalay N."/>
            <person name="Shetty A.C."/>
            <person name="Su Q."/>
            <person name="Tallon L."/>
            <person name="Fraser C.M."/>
            <person name="Frutos R."/>
            <person name="Molina D.M."/>
            <person name="Krause P.J."/>
            <person name="Ben Mamoun C."/>
        </authorList>
    </citation>
    <scope>NUCLEOTIDE SEQUENCE [LARGE SCALE GENOMIC DNA]</scope>
    <source>
        <strain evidence="6 7">RI</strain>
    </source>
</reference>